<protein>
    <recommendedName>
        <fullName evidence="1">D-inositol 3-phosphate glycosyltransferase</fullName>
    </recommendedName>
</protein>
<dbReference type="Pfam" id="PF00534">
    <property type="entry name" value="Glycos_transf_1"/>
    <property type="match status" value="1"/>
</dbReference>
<dbReference type="OrthoDB" id="9801573at2"/>
<name>A0A4Y9F6Q3_9MICC</name>
<evidence type="ECO:0000313" key="5">
    <source>
        <dbReference type="Proteomes" id="UP000297951"/>
    </source>
</evidence>
<reference evidence="4 5" key="1">
    <citation type="submission" date="2019-03" db="EMBL/GenBank/DDBJ databases">
        <title>Diversity of the mouse oral microbiome.</title>
        <authorList>
            <person name="Joseph S."/>
            <person name="Aduse-Opoku J."/>
            <person name="Curtis M."/>
            <person name="Wade W."/>
            <person name="Hashim A."/>
        </authorList>
    </citation>
    <scope>NUCLEOTIDE SEQUENCE [LARGE SCALE GENOMIC DNA]</scope>
    <source>
        <strain evidence="5">irhom_31</strain>
    </source>
</reference>
<evidence type="ECO:0000259" key="3">
    <source>
        <dbReference type="Pfam" id="PF00534"/>
    </source>
</evidence>
<dbReference type="AlphaFoldDB" id="A0A4Y9F6Q3"/>
<dbReference type="Proteomes" id="UP000297951">
    <property type="component" value="Unassembled WGS sequence"/>
</dbReference>
<dbReference type="PANTHER" id="PTHR45947">
    <property type="entry name" value="SULFOQUINOVOSYL TRANSFERASE SQD2"/>
    <property type="match status" value="1"/>
</dbReference>
<dbReference type="STRING" id="85336.A7979_06890"/>
<organism evidence="4 5">
    <name type="scientific">Rothia nasimurium</name>
    <dbReference type="NCBI Taxonomy" id="85336"/>
    <lineage>
        <taxon>Bacteria</taxon>
        <taxon>Bacillati</taxon>
        <taxon>Actinomycetota</taxon>
        <taxon>Actinomycetes</taxon>
        <taxon>Micrococcales</taxon>
        <taxon>Micrococcaceae</taxon>
        <taxon>Rothia</taxon>
    </lineage>
</organism>
<gene>
    <name evidence="4" type="ORF">E4U03_00170</name>
</gene>
<dbReference type="EMBL" id="SPQC01000001">
    <property type="protein sequence ID" value="TFU24364.1"/>
    <property type="molecule type" value="Genomic_DNA"/>
</dbReference>
<evidence type="ECO:0000256" key="2">
    <source>
        <dbReference type="ARBA" id="ARBA00022679"/>
    </source>
</evidence>
<proteinExistence type="predicted"/>
<dbReference type="InterPro" id="IPR050194">
    <property type="entry name" value="Glycosyltransferase_grp1"/>
</dbReference>
<accession>A0A4Y9F6Q3</accession>
<dbReference type="SUPFAM" id="SSF53756">
    <property type="entry name" value="UDP-Glycosyltransferase/glycogen phosphorylase"/>
    <property type="match status" value="1"/>
</dbReference>
<dbReference type="GO" id="GO:0016757">
    <property type="term" value="F:glycosyltransferase activity"/>
    <property type="evidence" value="ECO:0007669"/>
    <property type="project" value="InterPro"/>
</dbReference>
<comment type="caution">
    <text evidence="4">The sequence shown here is derived from an EMBL/GenBank/DDBJ whole genome shotgun (WGS) entry which is preliminary data.</text>
</comment>
<dbReference type="InterPro" id="IPR001296">
    <property type="entry name" value="Glyco_trans_1"/>
</dbReference>
<keyword evidence="2 4" id="KW-0808">Transferase</keyword>
<evidence type="ECO:0000256" key="1">
    <source>
        <dbReference type="ARBA" id="ARBA00021292"/>
    </source>
</evidence>
<dbReference type="RefSeq" id="WP_135010982.1">
    <property type="nucleotide sequence ID" value="NZ_JADGLK010000001.1"/>
</dbReference>
<feature type="domain" description="Glycosyl transferase family 1" evidence="3">
    <location>
        <begin position="210"/>
        <end position="355"/>
    </location>
</feature>
<dbReference type="PANTHER" id="PTHR45947:SF3">
    <property type="entry name" value="SULFOQUINOVOSYL TRANSFERASE SQD2"/>
    <property type="match status" value="1"/>
</dbReference>
<dbReference type="Gene3D" id="3.40.50.2000">
    <property type="entry name" value="Glycogen Phosphorylase B"/>
    <property type="match status" value="1"/>
</dbReference>
<sequence>MRLNSESPANERYPIAIAHDYLTQRGGAERVVLALHKAFPEAPIYTTFYDPENTYPEFKNSTIIVSPLNKISIFRKDHRLALPLLPYFSGKIKVQAEKVIVSTTGWAHGFDLPDASFIYCHSPARWIYLTDQYMGSRINKSIARVFKAMRPFLRQWDRKAARRHKNYVANSSTIQQRIFDVYGRRVDIIFPPYSIGEHGRQEPIPGLETFMEDGYFMIVSRLLPYKNVQHAVEAFAGMNEKLLVVGAGPMADELKAMSTDNIAFAHNISDEQMQYAYANAKALLAVSHEDFGITPLEGGAFGKPTIALRAGGFLDTIVEGLNGTFIKTPSACDIKEAVEKFNSQEFSADKIKKHVEKFSEERFIREIKEKIDNL</sequence>
<evidence type="ECO:0000313" key="4">
    <source>
        <dbReference type="EMBL" id="TFU24364.1"/>
    </source>
</evidence>